<dbReference type="STRING" id="1203610.HMPREF1536_01952"/>
<dbReference type="PATRIC" id="fig|1203610.3.peg.2001"/>
<accession>A0A0F5JHE7</accession>
<name>A0A0F5JHE7_9BACT</name>
<feature type="domain" description="Endonuclease/exonuclease/phosphatase" evidence="1">
    <location>
        <begin position="34"/>
        <end position="302"/>
    </location>
</feature>
<dbReference type="PANTHER" id="PTHR41349:SF1">
    <property type="entry name" value="PROTEIN CBG08683"/>
    <property type="match status" value="1"/>
</dbReference>
<dbReference type="Gene3D" id="3.60.10.10">
    <property type="entry name" value="Endonuclease/exonuclease/phosphatase"/>
    <property type="match status" value="1"/>
</dbReference>
<gene>
    <name evidence="2" type="ORF">HMPREF1536_01952</name>
</gene>
<comment type="caution">
    <text evidence="2">The sequence shown here is derived from an EMBL/GenBank/DDBJ whole genome shotgun (WGS) entry which is preliminary data.</text>
</comment>
<dbReference type="InterPro" id="IPR036691">
    <property type="entry name" value="Endo/exonu/phosph_ase_sf"/>
</dbReference>
<dbReference type="EMBL" id="AQHW01000013">
    <property type="protein sequence ID" value="KKB57231.1"/>
    <property type="molecule type" value="Genomic_DNA"/>
</dbReference>
<keyword evidence="3" id="KW-1185">Reference proteome</keyword>
<dbReference type="HOGENOM" id="CLU_049141_0_0_10"/>
<dbReference type="GO" id="GO:0003824">
    <property type="term" value="F:catalytic activity"/>
    <property type="evidence" value="ECO:0007669"/>
    <property type="project" value="InterPro"/>
</dbReference>
<dbReference type="Proteomes" id="UP000033035">
    <property type="component" value="Unassembled WGS sequence"/>
</dbReference>
<proteinExistence type="predicted"/>
<organism evidence="2 3">
    <name type="scientific">Parabacteroides gordonii MS-1 = DSM 23371</name>
    <dbReference type="NCBI Taxonomy" id="1203610"/>
    <lineage>
        <taxon>Bacteria</taxon>
        <taxon>Pseudomonadati</taxon>
        <taxon>Bacteroidota</taxon>
        <taxon>Bacteroidia</taxon>
        <taxon>Bacteroidales</taxon>
        <taxon>Tannerellaceae</taxon>
        <taxon>Parabacteroides</taxon>
    </lineage>
</organism>
<evidence type="ECO:0000313" key="3">
    <source>
        <dbReference type="Proteomes" id="UP000033035"/>
    </source>
</evidence>
<evidence type="ECO:0000313" key="2">
    <source>
        <dbReference type="EMBL" id="KKB57231.1"/>
    </source>
</evidence>
<protein>
    <recommendedName>
        <fullName evidence="1">Endonuclease/exonuclease/phosphatase domain-containing protein</fullName>
    </recommendedName>
</protein>
<dbReference type="SUPFAM" id="SSF56219">
    <property type="entry name" value="DNase I-like"/>
    <property type="match status" value="1"/>
</dbReference>
<dbReference type="InterPro" id="IPR005135">
    <property type="entry name" value="Endo/exonuclease/phosphatase"/>
</dbReference>
<evidence type="ECO:0000259" key="1">
    <source>
        <dbReference type="Pfam" id="PF03372"/>
    </source>
</evidence>
<dbReference type="PROSITE" id="PS51257">
    <property type="entry name" value="PROKAR_LIPOPROTEIN"/>
    <property type="match status" value="1"/>
</dbReference>
<dbReference type="AlphaFoldDB" id="A0A0F5JHE7"/>
<reference evidence="2 3" key="1">
    <citation type="submission" date="2013-04" db="EMBL/GenBank/DDBJ databases">
        <title>The Genome Sequence of Parabacteroides gordonii DSM 23371.</title>
        <authorList>
            <consortium name="The Broad Institute Genomics Platform"/>
            <person name="Earl A."/>
            <person name="Ward D."/>
            <person name="Feldgarden M."/>
            <person name="Gevers D."/>
            <person name="Martens E."/>
            <person name="Sakamoto M."/>
            <person name="Benno Y."/>
            <person name="Suzuki N."/>
            <person name="Matsunaga N."/>
            <person name="Koshihara K."/>
            <person name="Seki M."/>
            <person name="Komiya H."/>
            <person name="Walker B."/>
            <person name="Young S."/>
            <person name="Zeng Q."/>
            <person name="Gargeya S."/>
            <person name="Fitzgerald M."/>
            <person name="Haas B."/>
            <person name="Abouelleil A."/>
            <person name="Allen A.W."/>
            <person name="Alvarado L."/>
            <person name="Arachchi H.M."/>
            <person name="Berlin A.M."/>
            <person name="Chapman S.B."/>
            <person name="Gainer-Dewar J."/>
            <person name="Goldberg J."/>
            <person name="Griggs A."/>
            <person name="Gujja S."/>
            <person name="Hansen M."/>
            <person name="Howarth C."/>
            <person name="Imamovic A."/>
            <person name="Ireland A."/>
            <person name="Larimer J."/>
            <person name="McCowan C."/>
            <person name="Murphy C."/>
            <person name="Pearson M."/>
            <person name="Poon T.W."/>
            <person name="Priest M."/>
            <person name="Roberts A."/>
            <person name="Saif S."/>
            <person name="Shea T."/>
            <person name="Sisk P."/>
            <person name="Sykes S."/>
            <person name="Wortman J."/>
            <person name="Nusbaum C."/>
            <person name="Birren B."/>
        </authorList>
    </citation>
    <scope>NUCLEOTIDE SEQUENCE [LARGE SCALE GENOMIC DNA]</scope>
    <source>
        <strain evidence="2 3">MS-1</strain>
    </source>
</reference>
<dbReference type="Pfam" id="PF03372">
    <property type="entry name" value="Exo_endo_phos"/>
    <property type="match status" value="1"/>
</dbReference>
<sequence length="313" mass="35434">MKTQILTSVTLVILLLGMFTSCSEQQKEQHLTVLSWNIWHGGHSKTYGQKACDGIIGVLKKSQADVILMVETYGSAPMVADSLGYNYHLISDNLCIYSRYPIVKKYAFPDQIGTFNFGGVEIDMDGTPVRLFDTWIHYLPDMRLVPTDKTEEEILAWDDAGTRDEEIRKILSVLKPMIAETDSIPLIMGGDFNSHSHLDWTEATKDMYNHGGAVVNWTVSKEIAAANFKDSFREINPDPVKNIGTTWLTDADSLETVNRQDRIDFIYYQGKTIQATESECYDNILGETFSFKGEDFFYASDHGFVLTTFKIKK</sequence>
<dbReference type="PANTHER" id="PTHR41349">
    <property type="match status" value="1"/>
</dbReference>